<feature type="transmembrane region" description="Helical" evidence="7">
    <location>
        <begin position="129"/>
        <end position="148"/>
    </location>
</feature>
<reference evidence="10" key="1">
    <citation type="journal article" date="2020" name="mSystems">
        <title>Genome- and Community-Level Interaction Insights into Carbon Utilization and Element Cycling Functions of Hydrothermarchaeota in Hydrothermal Sediment.</title>
        <authorList>
            <person name="Zhou Z."/>
            <person name="Liu Y."/>
            <person name="Xu W."/>
            <person name="Pan J."/>
            <person name="Luo Z.H."/>
            <person name="Li M."/>
        </authorList>
    </citation>
    <scope>NUCLEOTIDE SEQUENCE [LARGE SCALE GENOMIC DNA]</scope>
    <source>
        <strain evidence="10">HyVt-456</strain>
    </source>
</reference>
<dbReference type="Pfam" id="PF20501">
    <property type="entry name" value="MbhE"/>
    <property type="match status" value="1"/>
</dbReference>
<evidence type="ECO:0000256" key="2">
    <source>
        <dbReference type="ARBA" id="ARBA00009425"/>
    </source>
</evidence>
<dbReference type="AlphaFoldDB" id="A0A7V1LPK1"/>
<comment type="similarity">
    <text evidence="2">Belongs to the CPA3 antiporters (TC 2.A.63) subunit B family.</text>
</comment>
<sequence>MVRRAFSLLLILALAGIFFSILKGWTPMTELSGVARDYVANEKEQLGAMNLVTAIVVTYRGLDTLGEVTVLFLAASGVAVLLRRKRDEAAATVKIKRAASEIVTTGASLLSPFIVMFGAYIFLNGHLSPGGGFQGGAVIASAVLLLFLAHPDYKLKHAVLNIIESFSGFAYVLVGLLGLFLAGGFLDNRFLPLGHFGSLLSAGAIPVIYVLIGLKVGTELATILENMKGRAL</sequence>
<feature type="domain" description="Na+/H+ antiporter MnhB subunit-related protein" evidence="8">
    <location>
        <begin position="102"/>
        <end position="220"/>
    </location>
</feature>
<evidence type="ECO:0000256" key="5">
    <source>
        <dbReference type="ARBA" id="ARBA00022989"/>
    </source>
</evidence>
<evidence type="ECO:0000256" key="7">
    <source>
        <dbReference type="SAM" id="Phobius"/>
    </source>
</evidence>
<feature type="transmembrane region" description="Helical" evidence="7">
    <location>
        <begin position="192"/>
        <end position="212"/>
    </location>
</feature>
<protein>
    <submittedName>
        <fullName evidence="10">DUF2105 domain-containing protein</fullName>
    </submittedName>
</protein>
<dbReference type="PANTHER" id="PTHR33932">
    <property type="entry name" value="NA(+)/H(+) ANTIPORTER SUBUNIT B"/>
    <property type="match status" value="1"/>
</dbReference>
<gene>
    <name evidence="10" type="ORF">ENJ10_13740</name>
</gene>
<evidence type="ECO:0000256" key="1">
    <source>
        <dbReference type="ARBA" id="ARBA00004651"/>
    </source>
</evidence>
<dbReference type="InterPro" id="IPR046806">
    <property type="entry name" value="MrpA_C/MbhE"/>
</dbReference>
<evidence type="ECO:0000313" key="10">
    <source>
        <dbReference type="EMBL" id="HED11750.1"/>
    </source>
</evidence>
<dbReference type="GO" id="GO:0005886">
    <property type="term" value="C:plasma membrane"/>
    <property type="evidence" value="ECO:0007669"/>
    <property type="project" value="UniProtKB-SubCell"/>
</dbReference>
<evidence type="ECO:0000256" key="4">
    <source>
        <dbReference type="ARBA" id="ARBA00022692"/>
    </source>
</evidence>
<dbReference type="Pfam" id="PF04039">
    <property type="entry name" value="MnhB"/>
    <property type="match status" value="1"/>
</dbReference>
<feature type="transmembrane region" description="Helical" evidence="7">
    <location>
        <begin position="102"/>
        <end position="123"/>
    </location>
</feature>
<keyword evidence="6 7" id="KW-0472">Membrane</keyword>
<dbReference type="InterPro" id="IPR007182">
    <property type="entry name" value="MnhB"/>
</dbReference>
<keyword evidence="3" id="KW-1003">Cell membrane</keyword>
<evidence type="ECO:0000259" key="8">
    <source>
        <dbReference type="Pfam" id="PF04039"/>
    </source>
</evidence>
<keyword evidence="4 7" id="KW-0812">Transmembrane</keyword>
<evidence type="ECO:0000256" key="3">
    <source>
        <dbReference type="ARBA" id="ARBA00022475"/>
    </source>
</evidence>
<accession>A0A7V1LPK1</accession>
<comment type="caution">
    <text evidence="10">The sequence shown here is derived from an EMBL/GenBank/DDBJ whole genome shotgun (WGS) entry which is preliminary data.</text>
</comment>
<dbReference type="Proteomes" id="UP000886005">
    <property type="component" value="Unassembled WGS sequence"/>
</dbReference>
<feature type="domain" description="MrpA C-terminal/MbhE" evidence="9">
    <location>
        <begin position="28"/>
        <end position="90"/>
    </location>
</feature>
<evidence type="ECO:0000256" key="6">
    <source>
        <dbReference type="ARBA" id="ARBA00023136"/>
    </source>
</evidence>
<name>A0A7V1LPK1_CALAY</name>
<organism evidence="10">
    <name type="scientific">Caldithrix abyssi</name>
    <dbReference type="NCBI Taxonomy" id="187145"/>
    <lineage>
        <taxon>Bacteria</taxon>
        <taxon>Pseudomonadati</taxon>
        <taxon>Calditrichota</taxon>
        <taxon>Calditrichia</taxon>
        <taxon>Calditrichales</taxon>
        <taxon>Calditrichaceae</taxon>
        <taxon>Caldithrix</taxon>
    </lineage>
</organism>
<feature type="transmembrane region" description="Helical" evidence="7">
    <location>
        <begin position="64"/>
        <end position="82"/>
    </location>
</feature>
<dbReference type="PANTHER" id="PTHR33932:SF4">
    <property type="entry name" value="NA(+)_H(+) ANTIPORTER SUBUNIT B"/>
    <property type="match status" value="1"/>
</dbReference>
<keyword evidence="5 7" id="KW-1133">Transmembrane helix</keyword>
<dbReference type="InterPro" id="IPR050622">
    <property type="entry name" value="CPA3_antiporter_subunitB"/>
</dbReference>
<dbReference type="EMBL" id="DRLD01000388">
    <property type="protein sequence ID" value="HED11750.1"/>
    <property type="molecule type" value="Genomic_DNA"/>
</dbReference>
<proteinExistence type="inferred from homology"/>
<feature type="transmembrane region" description="Helical" evidence="7">
    <location>
        <begin position="168"/>
        <end position="186"/>
    </location>
</feature>
<comment type="subcellular location">
    <subcellularLocation>
        <location evidence="1">Cell membrane</location>
        <topology evidence="1">Multi-pass membrane protein</topology>
    </subcellularLocation>
</comment>
<evidence type="ECO:0000259" key="9">
    <source>
        <dbReference type="Pfam" id="PF20501"/>
    </source>
</evidence>